<dbReference type="Proteomes" id="UP000252355">
    <property type="component" value="Unassembled WGS sequence"/>
</dbReference>
<dbReference type="GO" id="GO:0008483">
    <property type="term" value="F:transaminase activity"/>
    <property type="evidence" value="ECO:0007669"/>
    <property type="project" value="UniProtKB-KW"/>
</dbReference>
<name>A0A367ZPV7_9BACT</name>
<evidence type="ECO:0000313" key="8">
    <source>
        <dbReference type="EMBL" id="RCK79391.1"/>
    </source>
</evidence>
<evidence type="ECO:0000256" key="2">
    <source>
        <dbReference type="ARBA" id="ARBA00007441"/>
    </source>
</evidence>
<dbReference type="GO" id="GO:0006520">
    <property type="term" value="P:amino acid metabolic process"/>
    <property type="evidence" value="ECO:0007669"/>
    <property type="project" value="InterPro"/>
</dbReference>
<dbReference type="CDD" id="cd00609">
    <property type="entry name" value="AAT_like"/>
    <property type="match status" value="1"/>
</dbReference>
<comment type="cofactor">
    <cofactor evidence="1 6">
        <name>pyridoxal 5'-phosphate</name>
        <dbReference type="ChEBI" id="CHEBI:597326"/>
    </cofactor>
</comment>
<evidence type="ECO:0000259" key="7">
    <source>
        <dbReference type="Pfam" id="PF00155"/>
    </source>
</evidence>
<keyword evidence="4 6" id="KW-0808">Transferase</keyword>
<dbReference type="GO" id="GO:0030170">
    <property type="term" value="F:pyridoxal phosphate binding"/>
    <property type="evidence" value="ECO:0007669"/>
    <property type="project" value="InterPro"/>
</dbReference>
<dbReference type="Gene3D" id="3.90.1150.10">
    <property type="entry name" value="Aspartate Aminotransferase, domain 1"/>
    <property type="match status" value="1"/>
</dbReference>
<organism evidence="8 9">
    <name type="scientific">Candidatus Ozemobacter sibiricus</name>
    <dbReference type="NCBI Taxonomy" id="2268124"/>
    <lineage>
        <taxon>Bacteria</taxon>
        <taxon>Candidatus Ozemobacteria</taxon>
        <taxon>Candidatus Ozemobacterales</taxon>
        <taxon>Candidatus Ozemobacteraceae</taxon>
        <taxon>Candidatus Ozemobacter</taxon>
    </lineage>
</organism>
<comment type="similarity">
    <text evidence="2 6">Belongs to the class-I pyridoxal-phosphate-dependent aminotransferase family.</text>
</comment>
<evidence type="ECO:0000256" key="4">
    <source>
        <dbReference type="ARBA" id="ARBA00022679"/>
    </source>
</evidence>
<evidence type="ECO:0000313" key="9">
    <source>
        <dbReference type="Proteomes" id="UP000252355"/>
    </source>
</evidence>
<gene>
    <name evidence="8" type="ORF">OZSIB_0031</name>
</gene>
<dbReference type="AlphaFoldDB" id="A0A367ZPV7"/>
<dbReference type="InterPro" id="IPR004838">
    <property type="entry name" value="NHTrfase_class1_PyrdxlP-BS"/>
</dbReference>
<dbReference type="InterPro" id="IPR015422">
    <property type="entry name" value="PyrdxlP-dep_Trfase_small"/>
</dbReference>
<protein>
    <recommendedName>
        <fullName evidence="6">Aminotransferase</fullName>
        <ecNumber evidence="6">2.6.1.-</ecNumber>
    </recommendedName>
</protein>
<dbReference type="InterPro" id="IPR015421">
    <property type="entry name" value="PyrdxlP-dep_Trfase_major"/>
</dbReference>
<dbReference type="EC" id="2.6.1.-" evidence="6"/>
<reference evidence="8 9" key="1">
    <citation type="submission" date="2018-05" db="EMBL/GenBank/DDBJ databases">
        <title>A metagenomic window into the 2 km-deep terrestrial subsurface aquifer revealed taxonomically and functionally diverse microbial community comprising novel uncultured bacterial lineages.</title>
        <authorList>
            <person name="Kadnikov V.V."/>
            <person name="Mardanov A.V."/>
            <person name="Beletsky A.V."/>
            <person name="Banks D."/>
            <person name="Pimenov N.V."/>
            <person name="Frank Y.A."/>
            <person name="Karnachuk O.V."/>
            <person name="Ravin N.V."/>
        </authorList>
    </citation>
    <scope>NUCLEOTIDE SEQUENCE [LARGE SCALE GENOMIC DNA]</scope>
    <source>
        <strain evidence="8">BY5</strain>
    </source>
</reference>
<dbReference type="Gene3D" id="3.40.640.10">
    <property type="entry name" value="Type I PLP-dependent aspartate aminotransferase-like (Major domain)"/>
    <property type="match status" value="1"/>
</dbReference>
<evidence type="ECO:0000256" key="1">
    <source>
        <dbReference type="ARBA" id="ARBA00001933"/>
    </source>
</evidence>
<feature type="domain" description="Aminotransferase class I/classII large" evidence="7">
    <location>
        <begin position="36"/>
        <end position="389"/>
    </location>
</feature>
<keyword evidence="5" id="KW-0663">Pyridoxal phosphate</keyword>
<accession>A0A367ZPV7</accession>
<dbReference type="SUPFAM" id="SSF53383">
    <property type="entry name" value="PLP-dependent transferases"/>
    <property type="match status" value="1"/>
</dbReference>
<sequence length="411" mass="45625">MKNLALSQRATRMPASPIRKLIPLANAARKRGVTVYPLNIGQPDIHTPEPVREAIRSFDQKVLAYSPSPGEDYLLEAFATYYKQNQIPLEPEDIIVTTGGSESIFFAFLAICDPGDEVIVFEPFYTNYNGMAYETNVTLKALTTYAEDGFQLPPVDVIEKAITPRTRGILICNPNNPTGTIYSRQTLEGLAYLVKKHNLYLLADEVYREFTYDGLTHTSILQIPGLGEHGILLDSISKRYSACGARIGTICSKNKQIMDACLRFAQARLSSPTVEQWAARAGLLMDPSYFRPILEEYQRRRDAVMAGLAEIPGAVCKTPTGAFYVIVKLPIKDAEAFARWLLTDFQHQNETVLVAPAAGFYATPGLGKDEIRISYVLEVEKLNRAMKALAIGVKQFQKIEGHPRAENVAVA</sequence>
<dbReference type="InterPro" id="IPR050596">
    <property type="entry name" value="AspAT/PAT-like"/>
</dbReference>
<dbReference type="PROSITE" id="PS00105">
    <property type="entry name" value="AA_TRANSFER_CLASS_1"/>
    <property type="match status" value="1"/>
</dbReference>
<keyword evidence="3 6" id="KW-0032">Aminotransferase</keyword>
<proteinExistence type="inferred from homology"/>
<dbReference type="EMBL" id="QOQW01000013">
    <property type="protein sequence ID" value="RCK79391.1"/>
    <property type="molecule type" value="Genomic_DNA"/>
</dbReference>
<comment type="caution">
    <text evidence="8">The sequence shown here is derived from an EMBL/GenBank/DDBJ whole genome shotgun (WGS) entry which is preliminary data.</text>
</comment>
<dbReference type="InterPro" id="IPR004839">
    <property type="entry name" value="Aminotransferase_I/II_large"/>
</dbReference>
<dbReference type="PANTHER" id="PTHR46383">
    <property type="entry name" value="ASPARTATE AMINOTRANSFERASE"/>
    <property type="match status" value="1"/>
</dbReference>
<dbReference type="Pfam" id="PF00155">
    <property type="entry name" value="Aminotran_1_2"/>
    <property type="match status" value="1"/>
</dbReference>
<evidence type="ECO:0000256" key="6">
    <source>
        <dbReference type="RuleBase" id="RU000481"/>
    </source>
</evidence>
<dbReference type="InterPro" id="IPR015424">
    <property type="entry name" value="PyrdxlP-dep_Trfase"/>
</dbReference>
<evidence type="ECO:0000256" key="3">
    <source>
        <dbReference type="ARBA" id="ARBA00022576"/>
    </source>
</evidence>
<evidence type="ECO:0000256" key="5">
    <source>
        <dbReference type="ARBA" id="ARBA00022898"/>
    </source>
</evidence>
<dbReference type="NCBIfam" id="NF005744">
    <property type="entry name" value="PRK07568.1"/>
    <property type="match status" value="1"/>
</dbReference>